<evidence type="ECO:0000256" key="1">
    <source>
        <dbReference type="ARBA" id="ARBA00004651"/>
    </source>
</evidence>
<keyword evidence="5 8" id="KW-1133">Transmembrane helix</keyword>
<evidence type="ECO:0000313" key="10">
    <source>
        <dbReference type="EMBL" id="KWZ76620.1"/>
    </source>
</evidence>
<keyword evidence="4 8" id="KW-0812">Transmembrane</keyword>
<dbReference type="InterPro" id="IPR050539">
    <property type="entry name" value="ThrE_Dicarb/AminoAcid_Exp"/>
</dbReference>
<dbReference type="AlphaFoldDB" id="A0A133KAR8"/>
<evidence type="ECO:0000256" key="3">
    <source>
        <dbReference type="ARBA" id="ARBA00022519"/>
    </source>
</evidence>
<evidence type="ECO:0000259" key="9">
    <source>
        <dbReference type="Pfam" id="PF12821"/>
    </source>
</evidence>
<feature type="transmembrane region" description="Helical" evidence="8">
    <location>
        <begin position="77"/>
        <end position="96"/>
    </location>
</feature>
<reference evidence="11" key="1">
    <citation type="submission" date="2016-01" db="EMBL/GenBank/DDBJ databases">
        <authorList>
            <person name="Mitreva M."/>
            <person name="Pepin K.H."/>
            <person name="Mihindukulasuriya K.A."/>
            <person name="Fulton R."/>
            <person name="Fronick C."/>
            <person name="O'Laughlin M."/>
            <person name="Miner T."/>
            <person name="Herter B."/>
            <person name="Rosa B.A."/>
            <person name="Cordes M."/>
            <person name="Tomlinson C."/>
            <person name="Wollam A."/>
            <person name="Palsikar V.B."/>
            <person name="Mardis E.R."/>
            <person name="Wilson R.K."/>
        </authorList>
    </citation>
    <scope>NUCLEOTIDE SEQUENCE [LARGE SCALE GENOMIC DNA]</scope>
    <source>
        <strain evidence="11">MJR8151</strain>
    </source>
</reference>
<dbReference type="RefSeq" id="WP_004837280.1">
    <property type="nucleotide sequence ID" value="NZ_CAMPNK010000043.1"/>
</dbReference>
<dbReference type="PANTHER" id="PTHR34390:SF1">
    <property type="entry name" value="SUCCINATE TRANSPORTER SUBUNIT YJJB-RELATED"/>
    <property type="match status" value="1"/>
</dbReference>
<dbReference type="STRING" id="33036.HMPREF3200_01742"/>
<dbReference type="EMBL" id="LRPM01000073">
    <property type="protein sequence ID" value="KWZ76620.1"/>
    <property type="molecule type" value="Genomic_DNA"/>
</dbReference>
<feature type="transmembrane region" description="Helical" evidence="8">
    <location>
        <begin position="27"/>
        <end position="44"/>
    </location>
</feature>
<accession>A0A133KAR8</accession>
<proteinExistence type="inferred from homology"/>
<comment type="caution">
    <text evidence="10">The sequence shown here is derived from an EMBL/GenBank/DDBJ whole genome shotgun (WGS) entry which is preliminary data.</text>
</comment>
<dbReference type="OrthoDB" id="9810047at2"/>
<gene>
    <name evidence="10" type="ORF">HMPREF3200_01742</name>
</gene>
<organism evidence="10 11">
    <name type="scientific">Anaerococcus tetradius</name>
    <dbReference type="NCBI Taxonomy" id="33036"/>
    <lineage>
        <taxon>Bacteria</taxon>
        <taxon>Bacillati</taxon>
        <taxon>Bacillota</taxon>
        <taxon>Tissierellia</taxon>
        <taxon>Tissierellales</taxon>
        <taxon>Peptoniphilaceae</taxon>
        <taxon>Anaerococcus</taxon>
    </lineage>
</organism>
<comment type="subcellular location">
    <subcellularLocation>
        <location evidence="1">Cell membrane</location>
        <topology evidence="1">Multi-pass membrane protein</topology>
    </subcellularLocation>
</comment>
<keyword evidence="3" id="KW-0997">Cell inner membrane</keyword>
<feature type="domain" description="Threonine/Serine exporter ThrE" evidence="9">
    <location>
        <begin position="5"/>
        <end position="132"/>
    </location>
</feature>
<name>A0A133KAR8_9FIRM</name>
<keyword evidence="11" id="KW-1185">Reference proteome</keyword>
<protein>
    <recommendedName>
        <fullName evidence="9">Threonine/Serine exporter ThrE domain-containing protein</fullName>
    </recommendedName>
</protein>
<evidence type="ECO:0000313" key="11">
    <source>
        <dbReference type="Proteomes" id="UP000070383"/>
    </source>
</evidence>
<evidence type="ECO:0000256" key="4">
    <source>
        <dbReference type="ARBA" id="ARBA00022692"/>
    </source>
</evidence>
<evidence type="ECO:0000256" key="6">
    <source>
        <dbReference type="ARBA" id="ARBA00023136"/>
    </source>
</evidence>
<evidence type="ECO:0000256" key="5">
    <source>
        <dbReference type="ARBA" id="ARBA00022989"/>
    </source>
</evidence>
<feature type="transmembrane region" description="Helical" evidence="8">
    <location>
        <begin position="116"/>
        <end position="137"/>
    </location>
</feature>
<evidence type="ECO:0000256" key="2">
    <source>
        <dbReference type="ARBA" id="ARBA00022475"/>
    </source>
</evidence>
<dbReference type="GO" id="GO:0005886">
    <property type="term" value="C:plasma membrane"/>
    <property type="evidence" value="ECO:0007669"/>
    <property type="project" value="UniProtKB-SubCell"/>
</dbReference>
<feature type="transmembrane region" description="Helical" evidence="8">
    <location>
        <begin position="50"/>
        <end position="70"/>
    </location>
</feature>
<feature type="transmembrane region" description="Helical" evidence="8">
    <location>
        <begin position="6"/>
        <end position="22"/>
    </location>
</feature>
<dbReference type="InterPro" id="IPR024528">
    <property type="entry name" value="ThrE_2"/>
</dbReference>
<keyword evidence="2" id="KW-1003">Cell membrane</keyword>
<evidence type="ECO:0000256" key="7">
    <source>
        <dbReference type="ARBA" id="ARBA00034125"/>
    </source>
</evidence>
<dbReference type="PATRIC" id="fig|33036.3.peg.1727"/>
<comment type="similarity">
    <text evidence="7">Belongs to the ThrE exporter (TC 2.A.79) family.</text>
</comment>
<sequence>MYSYQFIISFICAIGFALVFQTPRKPLLISCLNAGIGWVIYKYITNKTGSAYMATFVSAFVIALISEYCAKIFKYPAIIFIVPGVINLCPGEAIFNTMKYFIDNENNMVLLSLFKAMALAGSIAFGILLSTSFSTNIKNFRRRKK</sequence>
<dbReference type="Pfam" id="PF12821">
    <property type="entry name" value="ThrE_2"/>
    <property type="match status" value="1"/>
</dbReference>
<evidence type="ECO:0000256" key="8">
    <source>
        <dbReference type="SAM" id="Phobius"/>
    </source>
</evidence>
<dbReference type="GO" id="GO:0015744">
    <property type="term" value="P:succinate transport"/>
    <property type="evidence" value="ECO:0007669"/>
    <property type="project" value="TreeGrafter"/>
</dbReference>
<keyword evidence="6 8" id="KW-0472">Membrane</keyword>
<dbReference type="Proteomes" id="UP000070383">
    <property type="component" value="Unassembled WGS sequence"/>
</dbReference>
<dbReference type="PANTHER" id="PTHR34390">
    <property type="entry name" value="UPF0442 PROTEIN YJJB-RELATED"/>
    <property type="match status" value="1"/>
</dbReference>